<dbReference type="PROSITE" id="PS50005">
    <property type="entry name" value="TPR"/>
    <property type="match status" value="9"/>
</dbReference>
<evidence type="ECO:0000256" key="3">
    <source>
        <dbReference type="PROSITE-ProRule" id="PRU00339"/>
    </source>
</evidence>
<reference evidence="5" key="1">
    <citation type="submission" date="2019-10" db="EMBL/GenBank/DDBJ databases">
        <title>Draft genome sequece of Microseira wollei NIES-4236.</title>
        <authorList>
            <person name="Yamaguchi H."/>
            <person name="Suzuki S."/>
            <person name="Kawachi M."/>
        </authorList>
    </citation>
    <scope>NUCLEOTIDE SEQUENCE</scope>
    <source>
        <strain evidence="5">NIES-4236</strain>
    </source>
</reference>
<dbReference type="GO" id="GO:0005524">
    <property type="term" value="F:ATP binding"/>
    <property type="evidence" value="ECO:0007669"/>
    <property type="project" value="InterPro"/>
</dbReference>
<feature type="repeat" description="TPR" evidence="3">
    <location>
        <begin position="374"/>
        <end position="407"/>
    </location>
</feature>
<keyword evidence="5" id="KW-0723">Serine/threonine-protein kinase</keyword>
<dbReference type="InterPro" id="IPR011009">
    <property type="entry name" value="Kinase-like_dom_sf"/>
</dbReference>
<evidence type="ECO:0000256" key="2">
    <source>
        <dbReference type="ARBA" id="ARBA00022803"/>
    </source>
</evidence>
<keyword evidence="1" id="KW-0677">Repeat</keyword>
<dbReference type="Gene3D" id="1.10.510.10">
    <property type="entry name" value="Transferase(Phosphotransferase) domain 1"/>
    <property type="match status" value="1"/>
</dbReference>
<feature type="repeat" description="TPR" evidence="3">
    <location>
        <begin position="510"/>
        <end position="543"/>
    </location>
</feature>
<gene>
    <name evidence="5" type="ORF">MiSe_06900</name>
</gene>
<dbReference type="SUPFAM" id="SSF56112">
    <property type="entry name" value="Protein kinase-like (PK-like)"/>
    <property type="match status" value="1"/>
</dbReference>
<name>A0AAV3WZX4_9CYAN</name>
<feature type="repeat" description="TPR" evidence="3">
    <location>
        <begin position="578"/>
        <end position="611"/>
    </location>
</feature>
<dbReference type="AlphaFoldDB" id="A0AAV3WZX4"/>
<dbReference type="CDD" id="cd14014">
    <property type="entry name" value="STKc_PknB_like"/>
    <property type="match status" value="1"/>
</dbReference>
<dbReference type="InterPro" id="IPR050498">
    <property type="entry name" value="Ycf3"/>
</dbReference>
<dbReference type="PROSITE" id="PS50011">
    <property type="entry name" value="PROTEIN_KINASE_DOM"/>
    <property type="match status" value="1"/>
</dbReference>
<feature type="repeat" description="TPR" evidence="3">
    <location>
        <begin position="544"/>
        <end position="577"/>
    </location>
</feature>
<sequence>MATRDLCIVSSNQLSCVEQDALLHCTKFMLGQTLRDRYHIIGQLKSGGFGETYLAEDRDLPGNPLCVVKQLKPKDADPSVLQTARRLFDREAQVLYRLGSHDRIPQLFAHFEENQEFYLVQEFIDGDDLGVEFANFTSGEGCMTEPEAIALLQDVLETLVFVHQQNVIHRDIKPSNLIRRRVDGKLILIDFGAVKEINTLVANPQGETSCTILVGSPGYMPNEQQGGKPRFNSDIYGLGITTIQGLTGIVPEQFQEDTQTGEIIWRQYAQVSEVFAAILDRMVRSHFRDRYQSASEVLNDLRSLQNFTAAETQYFVLSKLRQQQFVKSPQLLIILVTVMVTLGLSQLLHSTPKEEPSFPAPVNTPTPTPAVPEAVELFNQGSTLVELRRYDEAIALIDKVLQLQPNYPQAWVKRGEALLELQKNDEALKAFEEALKLKSDYAPAWYGRSKVLDKLQRNEEALAAVTKAVQIQPDDATAWYFQGELLDKLQRHEEALAALNQAVQIKPDDALAWYQRGAVLNKLQRYDDALISLGEAVQHKPAYAEAWRQKGEVLRQLQRYEAAVSSLDKALQLDPNSPYAWEERGQVLGHLKRYDEALAALDKAVGIKQDYADAWYNRGTILEQMRRYEEAIGAFDRAAQIKPDYSQAWYRRGAVLEKMRKYEEAIAAYDKAIQIWPANTEAIENRKRLLGKLKR</sequence>
<keyword evidence="6" id="KW-1185">Reference proteome</keyword>
<dbReference type="InterPro" id="IPR011990">
    <property type="entry name" value="TPR-like_helical_dom_sf"/>
</dbReference>
<dbReference type="Pfam" id="PF13432">
    <property type="entry name" value="TPR_16"/>
    <property type="match status" value="3"/>
</dbReference>
<feature type="repeat" description="TPR" evidence="3">
    <location>
        <begin position="476"/>
        <end position="509"/>
    </location>
</feature>
<dbReference type="PROSITE" id="PS50293">
    <property type="entry name" value="TPR_REGION"/>
    <property type="match status" value="3"/>
</dbReference>
<dbReference type="EMBL" id="BLAY01000006">
    <property type="protein sequence ID" value="GET35942.1"/>
    <property type="molecule type" value="Genomic_DNA"/>
</dbReference>
<feature type="repeat" description="TPR" evidence="3">
    <location>
        <begin position="442"/>
        <end position="475"/>
    </location>
</feature>
<proteinExistence type="predicted"/>
<dbReference type="Pfam" id="PF00069">
    <property type="entry name" value="Pkinase"/>
    <property type="match status" value="1"/>
</dbReference>
<accession>A0AAV3WZX4</accession>
<comment type="caution">
    <text evidence="5">The sequence shown here is derived from an EMBL/GenBank/DDBJ whole genome shotgun (WGS) entry which is preliminary data.</text>
</comment>
<feature type="repeat" description="TPR" evidence="3">
    <location>
        <begin position="612"/>
        <end position="645"/>
    </location>
</feature>
<evidence type="ECO:0000313" key="5">
    <source>
        <dbReference type="EMBL" id="GET35942.1"/>
    </source>
</evidence>
<feature type="repeat" description="TPR" evidence="3">
    <location>
        <begin position="646"/>
        <end position="679"/>
    </location>
</feature>
<dbReference type="PANTHER" id="PTHR44858">
    <property type="entry name" value="TETRATRICOPEPTIDE REPEAT PROTEIN 6"/>
    <property type="match status" value="1"/>
</dbReference>
<feature type="domain" description="Protein kinase" evidence="4">
    <location>
        <begin position="38"/>
        <end position="308"/>
    </location>
</feature>
<dbReference type="Pfam" id="PF00515">
    <property type="entry name" value="TPR_1"/>
    <property type="match status" value="2"/>
</dbReference>
<evidence type="ECO:0000259" key="4">
    <source>
        <dbReference type="PROSITE" id="PS50011"/>
    </source>
</evidence>
<dbReference type="SUPFAM" id="SSF48452">
    <property type="entry name" value="TPR-like"/>
    <property type="match status" value="1"/>
</dbReference>
<dbReference type="Gene3D" id="3.30.200.20">
    <property type="entry name" value="Phosphorylase Kinase, domain 1"/>
    <property type="match status" value="1"/>
</dbReference>
<dbReference type="PANTHER" id="PTHR44858:SF1">
    <property type="entry name" value="UDP-N-ACETYLGLUCOSAMINE--PEPTIDE N-ACETYLGLUCOSAMINYLTRANSFERASE SPINDLY-RELATED"/>
    <property type="match status" value="1"/>
</dbReference>
<dbReference type="SMART" id="SM00220">
    <property type="entry name" value="S_TKc"/>
    <property type="match status" value="1"/>
</dbReference>
<dbReference type="InterPro" id="IPR019734">
    <property type="entry name" value="TPR_rpt"/>
</dbReference>
<dbReference type="SMART" id="SM00028">
    <property type="entry name" value="TPR"/>
    <property type="match status" value="9"/>
</dbReference>
<dbReference type="InterPro" id="IPR000719">
    <property type="entry name" value="Prot_kinase_dom"/>
</dbReference>
<dbReference type="Proteomes" id="UP001050975">
    <property type="component" value="Unassembled WGS sequence"/>
</dbReference>
<protein>
    <submittedName>
        <fullName evidence="5">TPR repeat-containing serine/threonine protein kinase</fullName>
    </submittedName>
</protein>
<dbReference type="GO" id="GO:0004674">
    <property type="term" value="F:protein serine/threonine kinase activity"/>
    <property type="evidence" value="ECO:0007669"/>
    <property type="project" value="UniProtKB-KW"/>
</dbReference>
<keyword evidence="5" id="KW-0808">Transferase</keyword>
<keyword evidence="5" id="KW-0418">Kinase</keyword>
<dbReference type="Gene3D" id="1.25.40.10">
    <property type="entry name" value="Tetratricopeptide repeat domain"/>
    <property type="match status" value="4"/>
</dbReference>
<evidence type="ECO:0000313" key="6">
    <source>
        <dbReference type="Proteomes" id="UP001050975"/>
    </source>
</evidence>
<keyword evidence="2 3" id="KW-0802">TPR repeat</keyword>
<organism evidence="5 6">
    <name type="scientific">Microseira wollei NIES-4236</name>
    <dbReference type="NCBI Taxonomy" id="2530354"/>
    <lineage>
        <taxon>Bacteria</taxon>
        <taxon>Bacillati</taxon>
        <taxon>Cyanobacteriota</taxon>
        <taxon>Cyanophyceae</taxon>
        <taxon>Oscillatoriophycideae</taxon>
        <taxon>Aerosakkonematales</taxon>
        <taxon>Aerosakkonemataceae</taxon>
        <taxon>Microseira</taxon>
    </lineage>
</organism>
<evidence type="ECO:0000256" key="1">
    <source>
        <dbReference type="ARBA" id="ARBA00022737"/>
    </source>
</evidence>
<feature type="repeat" description="TPR" evidence="3">
    <location>
        <begin position="408"/>
        <end position="441"/>
    </location>
</feature>